<dbReference type="Pfam" id="PF13561">
    <property type="entry name" value="adh_short_C2"/>
    <property type="match status" value="1"/>
</dbReference>
<dbReference type="RefSeq" id="WP_114664018.1">
    <property type="nucleotide sequence ID" value="NZ_CP031194.1"/>
</dbReference>
<accession>A0A345HXQ3</accession>
<feature type="domain" description="Ketoreductase" evidence="3">
    <location>
        <begin position="12"/>
        <end position="200"/>
    </location>
</feature>
<dbReference type="InterPro" id="IPR020904">
    <property type="entry name" value="Sc_DH/Rdtase_CS"/>
</dbReference>
<comment type="similarity">
    <text evidence="1">Belongs to the short-chain dehydrogenases/reductases (SDR) family.</text>
</comment>
<dbReference type="InterPro" id="IPR057326">
    <property type="entry name" value="KR_dom"/>
</dbReference>
<dbReference type="Proteomes" id="UP000253868">
    <property type="component" value="Chromosome"/>
</dbReference>
<dbReference type="SUPFAM" id="SSF51735">
    <property type="entry name" value="NAD(P)-binding Rossmann-fold domains"/>
    <property type="match status" value="1"/>
</dbReference>
<evidence type="ECO:0000256" key="2">
    <source>
        <dbReference type="ARBA" id="ARBA00023002"/>
    </source>
</evidence>
<dbReference type="InterPro" id="IPR036291">
    <property type="entry name" value="NAD(P)-bd_dom_sf"/>
</dbReference>
<dbReference type="OrthoDB" id="9804774at2"/>
<reference evidence="5" key="1">
    <citation type="submission" date="2018-07" db="EMBL/GenBank/DDBJ databases">
        <authorList>
            <person name="Zhao J."/>
        </authorList>
    </citation>
    <scope>NUCLEOTIDE SEQUENCE [LARGE SCALE GENOMIC DNA]</scope>
    <source>
        <strain evidence="5">GSSD-12</strain>
    </source>
</reference>
<gene>
    <name evidence="4" type="ORF">DVK44_31455</name>
</gene>
<sequence length="253" mass="26160">MSSTDDRAARPRTVLITGAASGIGAAVAEAFAREGARLALADRDAERLAALRDRLTGAAAVTTHTVDVADAGQVAAAVEEVVRWHGGVDVLVNSAGILTEVPLVEMDPTVWDETIAVDLRGVFLSCRYALPHMIEGGGGRIINIASQLGQKGGEGLTHYSAAKAGVIGFTKALAREAAPHHVLVNAIAPGPVETPLVDGLSADWKRAKQAELPLGRFGRPEEIAPTVLLLASDPGGNLYVGQTLGPNSGDVML</sequence>
<dbReference type="SMART" id="SM00822">
    <property type="entry name" value="PKS_KR"/>
    <property type="match status" value="1"/>
</dbReference>
<dbReference type="EMBL" id="CP031194">
    <property type="protein sequence ID" value="AXG81477.1"/>
    <property type="molecule type" value="Genomic_DNA"/>
</dbReference>
<dbReference type="CDD" id="cd05233">
    <property type="entry name" value="SDR_c"/>
    <property type="match status" value="1"/>
</dbReference>
<evidence type="ECO:0000313" key="5">
    <source>
        <dbReference type="Proteomes" id="UP000253868"/>
    </source>
</evidence>
<dbReference type="GO" id="GO:0016616">
    <property type="term" value="F:oxidoreductase activity, acting on the CH-OH group of donors, NAD or NADP as acceptor"/>
    <property type="evidence" value="ECO:0007669"/>
    <property type="project" value="TreeGrafter"/>
</dbReference>
<dbReference type="AlphaFoldDB" id="A0A345HXQ3"/>
<protein>
    <submittedName>
        <fullName evidence="4">SDR family NAD(P)-dependent oxidoreductase</fullName>
    </submittedName>
</protein>
<dbReference type="InterPro" id="IPR002347">
    <property type="entry name" value="SDR_fam"/>
</dbReference>
<evidence type="ECO:0000259" key="3">
    <source>
        <dbReference type="SMART" id="SM00822"/>
    </source>
</evidence>
<dbReference type="PROSITE" id="PS00061">
    <property type="entry name" value="ADH_SHORT"/>
    <property type="match status" value="1"/>
</dbReference>
<dbReference type="PRINTS" id="PR00081">
    <property type="entry name" value="GDHRDH"/>
</dbReference>
<dbReference type="KEGG" id="spad:DVK44_31455"/>
<proteinExistence type="inferred from homology"/>
<name>A0A345HXQ3_9ACTN</name>
<evidence type="ECO:0000313" key="4">
    <source>
        <dbReference type="EMBL" id="AXG81477.1"/>
    </source>
</evidence>
<dbReference type="PANTHER" id="PTHR42760">
    <property type="entry name" value="SHORT-CHAIN DEHYDROGENASES/REDUCTASES FAMILY MEMBER"/>
    <property type="match status" value="1"/>
</dbReference>
<organism evidence="4 5">
    <name type="scientific">Streptomyces paludis</name>
    <dbReference type="NCBI Taxonomy" id="2282738"/>
    <lineage>
        <taxon>Bacteria</taxon>
        <taxon>Bacillati</taxon>
        <taxon>Actinomycetota</taxon>
        <taxon>Actinomycetes</taxon>
        <taxon>Kitasatosporales</taxon>
        <taxon>Streptomycetaceae</taxon>
        <taxon>Streptomyces</taxon>
    </lineage>
</organism>
<keyword evidence="5" id="KW-1185">Reference proteome</keyword>
<keyword evidence="2" id="KW-0560">Oxidoreductase</keyword>
<dbReference type="FunFam" id="3.40.50.720:FF:000173">
    <property type="entry name" value="3-oxoacyl-[acyl-carrier protein] reductase"/>
    <property type="match status" value="1"/>
</dbReference>
<evidence type="ECO:0000256" key="1">
    <source>
        <dbReference type="ARBA" id="ARBA00006484"/>
    </source>
</evidence>
<dbReference type="PRINTS" id="PR00080">
    <property type="entry name" value="SDRFAMILY"/>
</dbReference>
<dbReference type="Gene3D" id="3.40.50.720">
    <property type="entry name" value="NAD(P)-binding Rossmann-like Domain"/>
    <property type="match status" value="1"/>
</dbReference>